<dbReference type="RefSeq" id="XP_009023833.1">
    <property type="nucleotide sequence ID" value="XM_009025585.1"/>
</dbReference>
<evidence type="ECO:0000259" key="8">
    <source>
        <dbReference type="Pfam" id="PF01103"/>
    </source>
</evidence>
<evidence type="ECO:0000256" key="1">
    <source>
        <dbReference type="ARBA" id="ARBA00004374"/>
    </source>
</evidence>
<reference evidence="10" key="3">
    <citation type="submission" date="2015-06" db="UniProtKB">
        <authorList>
            <consortium name="EnsemblMetazoa"/>
        </authorList>
    </citation>
    <scope>IDENTIFICATION</scope>
</reference>
<name>T1FNE1_HELRO</name>
<evidence type="ECO:0000256" key="3">
    <source>
        <dbReference type="ARBA" id="ARBA00022452"/>
    </source>
</evidence>
<dbReference type="EMBL" id="KB097222">
    <property type="protein sequence ID" value="ESN98145.1"/>
    <property type="molecule type" value="Genomic_DNA"/>
</dbReference>
<feature type="domain" description="Bacterial surface antigen (D15)" evidence="8">
    <location>
        <begin position="126"/>
        <end position="439"/>
    </location>
</feature>
<comment type="subcellular location">
    <subcellularLocation>
        <location evidence="1">Mitochondrion outer membrane</location>
        <topology evidence="1">Multi-pass membrane protein</topology>
    </subcellularLocation>
</comment>
<evidence type="ECO:0000256" key="7">
    <source>
        <dbReference type="ARBA" id="ARBA00023136"/>
    </source>
</evidence>
<dbReference type="InterPro" id="IPR000184">
    <property type="entry name" value="Bac_surfAg_D15"/>
</dbReference>
<comment type="similarity">
    <text evidence="2">Belongs to the SAM50/omp85 family.</text>
</comment>
<evidence type="ECO:0000256" key="2">
    <source>
        <dbReference type="ARBA" id="ARBA00010913"/>
    </source>
</evidence>
<dbReference type="KEGG" id="hro:HELRODRAFT_185880"/>
<dbReference type="HOGENOM" id="CLU_014798_3_0_1"/>
<proteinExistence type="inferred from homology"/>
<dbReference type="CTD" id="20210338"/>
<dbReference type="STRING" id="6412.T1FNE1"/>
<dbReference type="InParanoid" id="T1FNE1"/>
<dbReference type="FunCoup" id="T1FNE1">
    <property type="interactions" value="1540"/>
</dbReference>
<dbReference type="OrthoDB" id="1724197at2759"/>
<dbReference type="Pfam" id="PF01103">
    <property type="entry name" value="Omp85"/>
    <property type="match status" value="1"/>
</dbReference>
<gene>
    <name evidence="10" type="primary">20210338</name>
    <name evidence="9" type="ORF">HELRODRAFT_185880</name>
</gene>
<dbReference type="InterPro" id="IPR039910">
    <property type="entry name" value="D15-like"/>
</dbReference>
<keyword evidence="11" id="KW-1185">Reference proteome</keyword>
<keyword evidence="4" id="KW-0812">Transmembrane</keyword>
<evidence type="ECO:0000313" key="10">
    <source>
        <dbReference type="EnsemblMetazoa" id="HelroP185880"/>
    </source>
</evidence>
<dbReference type="Proteomes" id="UP000015101">
    <property type="component" value="Unassembled WGS sequence"/>
</dbReference>
<keyword evidence="7" id="KW-0472">Membrane</keyword>
<dbReference type="Gene3D" id="3.10.20.310">
    <property type="entry name" value="membrane protein fhac"/>
    <property type="match status" value="1"/>
</dbReference>
<reference evidence="11" key="1">
    <citation type="submission" date="2012-12" db="EMBL/GenBank/DDBJ databases">
        <authorList>
            <person name="Hellsten U."/>
            <person name="Grimwood J."/>
            <person name="Chapman J.A."/>
            <person name="Shapiro H."/>
            <person name="Aerts A."/>
            <person name="Otillar R.P."/>
            <person name="Terry A.Y."/>
            <person name="Boore J.L."/>
            <person name="Simakov O."/>
            <person name="Marletaz F."/>
            <person name="Cho S.-J."/>
            <person name="Edsinger-Gonzales E."/>
            <person name="Havlak P."/>
            <person name="Kuo D.-H."/>
            <person name="Larsson T."/>
            <person name="Lv J."/>
            <person name="Arendt D."/>
            <person name="Savage R."/>
            <person name="Osoegawa K."/>
            <person name="de Jong P."/>
            <person name="Lindberg D.R."/>
            <person name="Seaver E.C."/>
            <person name="Weisblat D.A."/>
            <person name="Putnam N.H."/>
            <person name="Grigoriev I.V."/>
            <person name="Rokhsar D.S."/>
        </authorList>
    </citation>
    <scope>NUCLEOTIDE SEQUENCE</scope>
</reference>
<keyword evidence="5" id="KW-1000">Mitochondrion outer membrane</keyword>
<protein>
    <recommendedName>
        <fullName evidence="8">Bacterial surface antigen (D15) domain-containing protein</fullName>
    </recommendedName>
</protein>
<dbReference type="Gene3D" id="2.40.160.50">
    <property type="entry name" value="membrane protein fhac: a member of the omp85/tpsb transporter family"/>
    <property type="match status" value="1"/>
</dbReference>
<reference evidence="9 11" key="2">
    <citation type="journal article" date="2013" name="Nature">
        <title>Insights into bilaterian evolution from three spiralian genomes.</title>
        <authorList>
            <person name="Simakov O."/>
            <person name="Marletaz F."/>
            <person name="Cho S.J."/>
            <person name="Edsinger-Gonzales E."/>
            <person name="Havlak P."/>
            <person name="Hellsten U."/>
            <person name="Kuo D.H."/>
            <person name="Larsson T."/>
            <person name="Lv J."/>
            <person name="Arendt D."/>
            <person name="Savage R."/>
            <person name="Osoegawa K."/>
            <person name="de Jong P."/>
            <person name="Grimwood J."/>
            <person name="Chapman J.A."/>
            <person name="Shapiro H."/>
            <person name="Aerts A."/>
            <person name="Otillar R.P."/>
            <person name="Terry A.Y."/>
            <person name="Boore J.L."/>
            <person name="Grigoriev I.V."/>
            <person name="Lindberg D.R."/>
            <person name="Seaver E.C."/>
            <person name="Weisblat D.A."/>
            <person name="Putnam N.H."/>
            <person name="Rokhsar D.S."/>
        </authorList>
    </citation>
    <scope>NUCLEOTIDE SEQUENCE</scope>
</reference>
<keyword evidence="3" id="KW-1134">Transmembrane beta strand</keyword>
<dbReference type="PANTHER" id="PTHR12815:SF18">
    <property type="entry name" value="SORTING AND ASSEMBLY MACHINERY COMPONENT 50 HOMOLOG"/>
    <property type="match status" value="1"/>
</dbReference>
<dbReference type="EnsemblMetazoa" id="HelroT185880">
    <property type="protein sequence ID" value="HelroP185880"/>
    <property type="gene ID" value="HelroG185880"/>
</dbReference>
<dbReference type="GeneID" id="20210338"/>
<evidence type="ECO:0000313" key="11">
    <source>
        <dbReference type="Proteomes" id="UP000015101"/>
    </source>
</evidence>
<dbReference type="GO" id="GO:0005741">
    <property type="term" value="C:mitochondrial outer membrane"/>
    <property type="evidence" value="ECO:0007669"/>
    <property type="project" value="UniProtKB-SubCell"/>
</dbReference>
<accession>T1FNE1</accession>
<dbReference type="FunFam" id="2.40.160.50:FF:000002">
    <property type="entry name" value="sorting and assembly machinery component 50 homolog"/>
    <property type="match status" value="1"/>
</dbReference>
<evidence type="ECO:0000256" key="5">
    <source>
        <dbReference type="ARBA" id="ARBA00022787"/>
    </source>
</evidence>
<dbReference type="EMBL" id="AMQM01006034">
    <property type="status" value="NOT_ANNOTATED_CDS"/>
    <property type="molecule type" value="Genomic_DNA"/>
</dbReference>
<dbReference type="AlphaFoldDB" id="T1FNE1"/>
<evidence type="ECO:0000256" key="4">
    <source>
        <dbReference type="ARBA" id="ARBA00022692"/>
    </source>
</evidence>
<evidence type="ECO:0000256" key="6">
    <source>
        <dbReference type="ARBA" id="ARBA00023128"/>
    </source>
</evidence>
<dbReference type="OMA" id="SGIWRQI"/>
<dbReference type="eggNOG" id="KOG2602">
    <property type="taxonomic scope" value="Eukaryota"/>
</dbReference>
<dbReference type="PANTHER" id="PTHR12815">
    <property type="entry name" value="SORTING AND ASSEMBLY MACHINERY SAMM50 PROTEIN FAMILY MEMBER"/>
    <property type="match status" value="1"/>
</dbReference>
<keyword evidence="6" id="KW-0496">Mitochondrion</keyword>
<dbReference type="GO" id="GO:0045040">
    <property type="term" value="P:protein insertion into mitochondrial outer membrane"/>
    <property type="evidence" value="ECO:0000318"/>
    <property type="project" value="GO_Central"/>
</dbReference>
<sequence length="440" mass="48662">MEKEGAGESSQNVDFSSVKANVKRIKVNGLGRTKNDIVRHHIKPLFAATTFEEMISAINLSKNKFEQLGLFKNMKISIDVSKNSPELPNAYDIAYKVKEQSYLTGGLSTMIGTNEGTMVGSLKLENVWGRGEKVATEFTYGSANAIGANLYLIKPMFFEPHLLLRFSVFQTSGEFPWSSYKETDRGLAVDYTFSNFLGSHTLRWEGIWRELQALSSSTAFAIREESGHSLKSSLKYTWCADTRDSKVLPTFGQLYKFSTELGGLGGDVKFSKHEAEFQLNQPLPLDSTLQFTLSGGVASQDLTIHDRFFLGGPLTLRGFNFKGVGPRIDGCSLGSNIFWCSGLHLYTPLPFRPGKGGFGENFRTHFFINAGNLASFNRELSLKNNIQELIEGYRLSYGLGIVIKLGGIARVEANYCIPLKAQENDSINPGLQLGIGVSFL</sequence>
<organism evidence="10 11">
    <name type="scientific">Helobdella robusta</name>
    <name type="common">Californian leech</name>
    <dbReference type="NCBI Taxonomy" id="6412"/>
    <lineage>
        <taxon>Eukaryota</taxon>
        <taxon>Metazoa</taxon>
        <taxon>Spiralia</taxon>
        <taxon>Lophotrochozoa</taxon>
        <taxon>Annelida</taxon>
        <taxon>Clitellata</taxon>
        <taxon>Hirudinea</taxon>
        <taxon>Rhynchobdellida</taxon>
        <taxon>Glossiphoniidae</taxon>
        <taxon>Helobdella</taxon>
    </lineage>
</organism>
<evidence type="ECO:0000313" key="9">
    <source>
        <dbReference type="EMBL" id="ESN98145.1"/>
    </source>
</evidence>